<dbReference type="AlphaFoldDB" id="A0A7X5PD29"/>
<reference evidence="1 2" key="1">
    <citation type="submission" date="2019-04" db="EMBL/GenBank/DDBJ databases">
        <title>Genome sequencing of Clostridium botulinum Groups I-IV and Clostridium butyricum.</title>
        <authorList>
            <person name="Brunt J."/>
            <person name="Van Vliet A.H.M."/>
            <person name="Stringer S.C."/>
            <person name="Carter A.T."/>
            <person name="Peck M.W."/>
        </authorList>
    </citation>
    <scope>NUCLEOTIDE SEQUENCE [LARGE SCALE GENOMIC DNA]</scope>
    <source>
        <strain evidence="1 2">IFR 18/108</strain>
    </source>
</reference>
<sequence>MKKIRAVYIGDVRFEQCSVFELNEITNYFEMLVDKEFRYEKKSVEEDVDWLIFEVDTDEDKARLLNK</sequence>
<proteinExistence type="predicted"/>
<gene>
    <name evidence="1" type="ORF">FDF70_20165</name>
</gene>
<dbReference type="Proteomes" id="UP000486601">
    <property type="component" value="Unassembled WGS sequence"/>
</dbReference>
<dbReference type="EMBL" id="SXCS01000021">
    <property type="protein sequence ID" value="NFR63735.1"/>
    <property type="molecule type" value="Genomic_DNA"/>
</dbReference>
<accession>A0A7X5PD29</accession>
<evidence type="ECO:0000313" key="1">
    <source>
        <dbReference type="EMBL" id="NFR63735.1"/>
    </source>
</evidence>
<organism evidence="1 2">
    <name type="scientific">Clostridium sporogenes</name>
    <dbReference type="NCBI Taxonomy" id="1509"/>
    <lineage>
        <taxon>Bacteria</taxon>
        <taxon>Bacillati</taxon>
        <taxon>Bacillota</taxon>
        <taxon>Clostridia</taxon>
        <taxon>Eubacteriales</taxon>
        <taxon>Clostridiaceae</taxon>
        <taxon>Clostridium</taxon>
    </lineage>
</organism>
<comment type="caution">
    <text evidence="1">The sequence shown here is derived from an EMBL/GenBank/DDBJ whole genome shotgun (WGS) entry which is preliminary data.</text>
</comment>
<protein>
    <submittedName>
        <fullName evidence="1">Uncharacterized protein</fullName>
    </submittedName>
</protein>
<evidence type="ECO:0000313" key="2">
    <source>
        <dbReference type="Proteomes" id="UP000486601"/>
    </source>
</evidence>
<name>A0A7X5PD29_CLOSG</name>
<dbReference type="RefSeq" id="WP_039698887.1">
    <property type="nucleotide sequence ID" value="NZ_SXAL01000010.1"/>
</dbReference>